<dbReference type="InterPro" id="IPR002735">
    <property type="entry name" value="Transl_init_fac_IF2/IF5_dom"/>
</dbReference>
<dbReference type="AlphaFoldDB" id="A0A6A6QLD7"/>
<evidence type="ECO:0000259" key="1">
    <source>
        <dbReference type="SMART" id="SM00653"/>
    </source>
</evidence>
<reference evidence="2" key="1">
    <citation type="journal article" date="2020" name="Stud. Mycol.">
        <title>101 Dothideomycetes genomes: a test case for predicting lifestyles and emergence of pathogens.</title>
        <authorList>
            <person name="Haridas S."/>
            <person name="Albert R."/>
            <person name="Binder M."/>
            <person name="Bloem J."/>
            <person name="Labutti K."/>
            <person name="Salamov A."/>
            <person name="Andreopoulos B."/>
            <person name="Baker S."/>
            <person name="Barry K."/>
            <person name="Bills G."/>
            <person name="Bluhm B."/>
            <person name="Cannon C."/>
            <person name="Castanera R."/>
            <person name="Culley D."/>
            <person name="Daum C."/>
            <person name="Ezra D."/>
            <person name="Gonzalez J."/>
            <person name="Henrissat B."/>
            <person name="Kuo A."/>
            <person name="Liang C."/>
            <person name="Lipzen A."/>
            <person name="Lutzoni F."/>
            <person name="Magnuson J."/>
            <person name="Mondo S."/>
            <person name="Nolan M."/>
            <person name="Ohm R."/>
            <person name="Pangilinan J."/>
            <person name="Park H.-J."/>
            <person name="Ramirez L."/>
            <person name="Alfaro M."/>
            <person name="Sun H."/>
            <person name="Tritt A."/>
            <person name="Yoshinaga Y."/>
            <person name="Zwiers L.-H."/>
            <person name="Turgeon B."/>
            <person name="Goodwin S."/>
            <person name="Spatafora J."/>
            <person name="Crous P."/>
            <person name="Grigoriev I."/>
        </authorList>
    </citation>
    <scope>NUCLEOTIDE SEQUENCE</scope>
    <source>
        <strain evidence="2">CBS 269.34</strain>
    </source>
</reference>
<dbReference type="Pfam" id="PF01873">
    <property type="entry name" value="eIF-5_eIF-2B"/>
    <property type="match status" value="1"/>
</dbReference>
<dbReference type="GO" id="GO:0003743">
    <property type="term" value="F:translation initiation factor activity"/>
    <property type="evidence" value="ECO:0007669"/>
    <property type="project" value="UniProtKB-KW"/>
</dbReference>
<dbReference type="GO" id="GO:0001731">
    <property type="term" value="P:formation of translation preinitiation complex"/>
    <property type="evidence" value="ECO:0007669"/>
    <property type="project" value="TreeGrafter"/>
</dbReference>
<dbReference type="GO" id="GO:0031369">
    <property type="term" value="F:translation initiation factor binding"/>
    <property type="evidence" value="ECO:0007669"/>
    <property type="project" value="TreeGrafter"/>
</dbReference>
<sequence>MDIPETASLFITIDRTTEDSVGPHVAQLLNLQNAHPISIPEKDVQADSAEIEENACTDVFRHKKKSAKAKTKKSYTLVADFEARLSQVASSTTSKQDVSAGSLLRTEVVPTNFPSPVLTHIGRKKTIFTNIAAVAEALRREEAHLIAFLIWELGTNGKPDDKGKLVIKGIFQQRQVEKVIGRYREVYVTCKSCGVDDTVLTMEDEQLKMPKQPWSGSKFVVIVLADLAGKCNACGSESIVPRIRSGGCRGLTVGHRRTVQELRKQ</sequence>
<gene>
    <name evidence="2" type="ORF">BU16DRAFT_541650</name>
</gene>
<keyword evidence="2" id="KW-0396">Initiation factor</keyword>
<keyword evidence="3" id="KW-1185">Reference proteome</keyword>
<feature type="domain" description="Translation initiation factor IF2/IF5" evidence="1">
    <location>
        <begin position="111"/>
        <end position="237"/>
    </location>
</feature>
<dbReference type="Gene3D" id="3.30.30.170">
    <property type="match status" value="1"/>
</dbReference>
<dbReference type="EMBL" id="MU004193">
    <property type="protein sequence ID" value="KAF2492866.1"/>
    <property type="molecule type" value="Genomic_DNA"/>
</dbReference>
<dbReference type="SUPFAM" id="SSF100966">
    <property type="entry name" value="Translation initiation factor 2 beta, aIF2beta, N-terminal domain"/>
    <property type="match status" value="1"/>
</dbReference>
<dbReference type="GO" id="GO:0003729">
    <property type="term" value="F:mRNA binding"/>
    <property type="evidence" value="ECO:0007669"/>
    <property type="project" value="TreeGrafter"/>
</dbReference>
<dbReference type="InterPro" id="IPR016189">
    <property type="entry name" value="Transl_init_fac_IF2/IF5_N"/>
</dbReference>
<dbReference type="InterPro" id="IPR045196">
    <property type="entry name" value="IF2/IF5"/>
</dbReference>
<keyword evidence="2" id="KW-0648">Protein biosynthesis</keyword>
<name>A0A6A6QLD7_9PEZI</name>
<evidence type="ECO:0000313" key="3">
    <source>
        <dbReference type="Proteomes" id="UP000799750"/>
    </source>
</evidence>
<dbReference type="OrthoDB" id="10255414at2759"/>
<dbReference type="SMART" id="SM00653">
    <property type="entry name" value="eIF2B_5"/>
    <property type="match status" value="1"/>
</dbReference>
<proteinExistence type="predicted"/>
<evidence type="ECO:0000313" key="2">
    <source>
        <dbReference type="EMBL" id="KAF2492866.1"/>
    </source>
</evidence>
<dbReference type="PANTHER" id="PTHR23001:SF3">
    <property type="entry name" value="EUKARYOTIC TRANSLATION INITIATION FACTOR 2 SUBUNIT 2"/>
    <property type="match status" value="1"/>
</dbReference>
<accession>A0A6A6QLD7</accession>
<dbReference type="GO" id="GO:0005850">
    <property type="term" value="C:eukaryotic translation initiation factor 2 complex"/>
    <property type="evidence" value="ECO:0007669"/>
    <property type="project" value="TreeGrafter"/>
</dbReference>
<protein>
    <submittedName>
        <fullName evidence="2">Translation initiation factor IF2/IF5</fullName>
    </submittedName>
</protein>
<dbReference type="PANTHER" id="PTHR23001">
    <property type="entry name" value="EUKARYOTIC TRANSLATION INITIATION FACTOR"/>
    <property type="match status" value="1"/>
</dbReference>
<dbReference type="Proteomes" id="UP000799750">
    <property type="component" value="Unassembled WGS sequence"/>
</dbReference>
<organism evidence="2 3">
    <name type="scientific">Lophium mytilinum</name>
    <dbReference type="NCBI Taxonomy" id="390894"/>
    <lineage>
        <taxon>Eukaryota</taxon>
        <taxon>Fungi</taxon>
        <taxon>Dikarya</taxon>
        <taxon>Ascomycota</taxon>
        <taxon>Pezizomycotina</taxon>
        <taxon>Dothideomycetes</taxon>
        <taxon>Pleosporomycetidae</taxon>
        <taxon>Mytilinidiales</taxon>
        <taxon>Mytilinidiaceae</taxon>
        <taxon>Lophium</taxon>
    </lineage>
</organism>